<dbReference type="SUPFAM" id="SSF56112">
    <property type="entry name" value="Protein kinase-like (PK-like)"/>
    <property type="match status" value="1"/>
</dbReference>
<dbReference type="InParanoid" id="A0A067PKP1"/>
<dbReference type="InterPro" id="IPR001245">
    <property type="entry name" value="Ser-Thr/Tyr_kinase_cat_dom"/>
</dbReference>
<keyword evidence="3" id="KW-1185">Reference proteome</keyword>
<dbReference type="GO" id="GO:0005524">
    <property type="term" value="F:ATP binding"/>
    <property type="evidence" value="ECO:0007669"/>
    <property type="project" value="InterPro"/>
</dbReference>
<dbReference type="AlphaFoldDB" id="A0A067PKP1"/>
<reference evidence="3" key="1">
    <citation type="journal article" date="2014" name="Proc. Natl. Acad. Sci. U.S.A.">
        <title>Extensive sampling of basidiomycete genomes demonstrates inadequacy of the white-rot/brown-rot paradigm for wood decay fungi.</title>
        <authorList>
            <person name="Riley R."/>
            <person name="Salamov A.A."/>
            <person name="Brown D.W."/>
            <person name="Nagy L.G."/>
            <person name="Floudas D."/>
            <person name="Held B.W."/>
            <person name="Levasseur A."/>
            <person name="Lombard V."/>
            <person name="Morin E."/>
            <person name="Otillar R."/>
            <person name="Lindquist E.A."/>
            <person name="Sun H."/>
            <person name="LaButti K.M."/>
            <person name="Schmutz J."/>
            <person name="Jabbour D."/>
            <person name="Luo H."/>
            <person name="Baker S.E."/>
            <person name="Pisabarro A.G."/>
            <person name="Walton J.D."/>
            <person name="Blanchette R.A."/>
            <person name="Henrissat B."/>
            <person name="Martin F."/>
            <person name="Cullen D."/>
            <person name="Hibbett D.S."/>
            <person name="Grigoriev I.V."/>
        </authorList>
    </citation>
    <scope>NUCLEOTIDE SEQUENCE [LARGE SCALE GENOMIC DNA]</scope>
    <source>
        <strain evidence="3">MUCL 33604</strain>
    </source>
</reference>
<dbReference type="OrthoDB" id="4062651at2759"/>
<dbReference type="PANTHER" id="PTHR44329">
    <property type="entry name" value="SERINE/THREONINE-PROTEIN KINASE TNNI3K-RELATED"/>
    <property type="match status" value="1"/>
</dbReference>
<protein>
    <recommendedName>
        <fullName evidence="1">Protein kinase domain-containing protein</fullName>
    </recommendedName>
</protein>
<gene>
    <name evidence="2" type="ORF">JAAARDRAFT_140013</name>
</gene>
<organism evidence="2 3">
    <name type="scientific">Jaapia argillacea MUCL 33604</name>
    <dbReference type="NCBI Taxonomy" id="933084"/>
    <lineage>
        <taxon>Eukaryota</taxon>
        <taxon>Fungi</taxon>
        <taxon>Dikarya</taxon>
        <taxon>Basidiomycota</taxon>
        <taxon>Agaricomycotina</taxon>
        <taxon>Agaricomycetes</taxon>
        <taxon>Agaricomycetidae</taxon>
        <taxon>Jaapiales</taxon>
        <taxon>Jaapiaceae</taxon>
        <taxon>Jaapia</taxon>
    </lineage>
</organism>
<dbReference type="Pfam" id="PF07714">
    <property type="entry name" value="PK_Tyr_Ser-Thr"/>
    <property type="match status" value="1"/>
</dbReference>
<dbReference type="PROSITE" id="PS50011">
    <property type="entry name" value="PROTEIN_KINASE_DOM"/>
    <property type="match status" value="1"/>
</dbReference>
<feature type="domain" description="Protein kinase" evidence="1">
    <location>
        <begin position="1"/>
        <end position="226"/>
    </location>
</feature>
<evidence type="ECO:0000313" key="2">
    <source>
        <dbReference type="EMBL" id="KDQ51592.1"/>
    </source>
</evidence>
<dbReference type="Gene3D" id="1.10.510.10">
    <property type="entry name" value="Transferase(Phosphotransferase) domain 1"/>
    <property type="match status" value="1"/>
</dbReference>
<evidence type="ECO:0000259" key="1">
    <source>
        <dbReference type="PROSITE" id="PS50011"/>
    </source>
</evidence>
<dbReference type="InterPro" id="IPR051681">
    <property type="entry name" value="Ser/Thr_Kinases-Pseudokinases"/>
</dbReference>
<accession>A0A067PKP1</accession>
<dbReference type="Proteomes" id="UP000027265">
    <property type="component" value="Unassembled WGS sequence"/>
</dbReference>
<dbReference type="EMBL" id="KL197747">
    <property type="protein sequence ID" value="KDQ51592.1"/>
    <property type="molecule type" value="Genomic_DNA"/>
</dbReference>
<evidence type="ECO:0000313" key="3">
    <source>
        <dbReference type="Proteomes" id="UP000027265"/>
    </source>
</evidence>
<dbReference type="HOGENOM" id="CLU_000288_7_18_1"/>
<name>A0A067PKP1_9AGAM</name>
<dbReference type="PIRSF" id="PIRSF000654">
    <property type="entry name" value="Integrin-linked_kinase"/>
    <property type="match status" value="1"/>
</dbReference>
<dbReference type="GO" id="GO:0004674">
    <property type="term" value="F:protein serine/threonine kinase activity"/>
    <property type="evidence" value="ECO:0007669"/>
    <property type="project" value="TreeGrafter"/>
</dbReference>
<dbReference type="InterPro" id="IPR011009">
    <property type="entry name" value="Kinase-like_dom_sf"/>
</dbReference>
<proteinExistence type="predicted"/>
<sequence>MLLQEVLVWRQIDHPSILPFDGVWRESDDSIPYLLTPWMAHGNAHSFAQAEHPGQVIDRLLIEVVEGLAYLHREEISHGDLTGVSIKISDGEYHARLCDFGLAILFKLPSSLLYCPSSSGGDQFGNIRWMAPETHYPQLAKPSFETDIYQFACVALELYTGQVPFPELRDIQVPSVVVSGARPRYPGAGQYGRTLPQTLWGVMEQCWEQTPSDRPTALDVLKMLQI</sequence>
<dbReference type="InterPro" id="IPR000719">
    <property type="entry name" value="Prot_kinase_dom"/>
</dbReference>
<dbReference type="STRING" id="933084.A0A067PKP1"/>